<dbReference type="GO" id="GO:0005737">
    <property type="term" value="C:cytoplasm"/>
    <property type="evidence" value="ECO:0007669"/>
    <property type="project" value="TreeGrafter"/>
</dbReference>
<name>A0A803P166_CANSA</name>
<dbReference type="PROSITE" id="PS00170">
    <property type="entry name" value="CSA_PPIASE_1"/>
    <property type="match status" value="1"/>
</dbReference>
<keyword evidence="3 4" id="KW-0413">Isomerase</keyword>
<evidence type="ECO:0000256" key="4">
    <source>
        <dbReference type="RuleBase" id="RU363019"/>
    </source>
</evidence>
<dbReference type="EC" id="5.2.1.8" evidence="4"/>
<sequence>MATKRRIALAALLWILFLFITLVFILSRLSDDKVASVQAVVNKEPHQETGLDLEEVTHKVYFDIEMEGKPIGRIIMGLFGKTVPKTMGRLLNTMKKIFELFALASCAYDYLLALVAGKVTSSTLLISSLMSPHFRGKGTGKSRKPLHYKGSSFHRIIPSFMIQGGDFTLGDGRGGESIYGILSMANAGPDSNGSQFFITTVKTNWLDGHHVVFGKVISGMDIVHKIEAEGRDNGVPKVRVVISDSGELPL</sequence>
<evidence type="ECO:0000256" key="2">
    <source>
        <dbReference type="ARBA" id="ARBA00023110"/>
    </source>
</evidence>
<comment type="similarity">
    <text evidence="1 4">Belongs to the cyclophilin-type PPIase family.</text>
</comment>
<dbReference type="GO" id="GO:0003755">
    <property type="term" value="F:peptidyl-prolyl cis-trans isomerase activity"/>
    <property type="evidence" value="ECO:0007669"/>
    <property type="project" value="UniProtKB-UniRule"/>
</dbReference>
<organism evidence="6 7">
    <name type="scientific">Cannabis sativa</name>
    <name type="common">Hemp</name>
    <name type="synonym">Marijuana</name>
    <dbReference type="NCBI Taxonomy" id="3483"/>
    <lineage>
        <taxon>Eukaryota</taxon>
        <taxon>Viridiplantae</taxon>
        <taxon>Streptophyta</taxon>
        <taxon>Embryophyta</taxon>
        <taxon>Tracheophyta</taxon>
        <taxon>Spermatophyta</taxon>
        <taxon>Magnoliopsida</taxon>
        <taxon>eudicotyledons</taxon>
        <taxon>Gunneridae</taxon>
        <taxon>Pentapetalae</taxon>
        <taxon>rosids</taxon>
        <taxon>fabids</taxon>
        <taxon>Rosales</taxon>
        <taxon>Cannabaceae</taxon>
        <taxon>Cannabis</taxon>
    </lineage>
</organism>
<dbReference type="Gene3D" id="2.40.100.10">
    <property type="entry name" value="Cyclophilin-like"/>
    <property type="match status" value="1"/>
</dbReference>
<dbReference type="GO" id="GO:0016018">
    <property type="term" value="F:cyclosporin A binding"/>
    <property type="evidence" value="ECO:0007669"/>
    <property type="project" value="TreeGrafter"/>
</dbReference>
<dbReference type="InterPro" id="IPR002130">
    <property type="entry name" value="Cyclophilin-type_PPIase_dom"/>
</dbReference>
<dbReference type="SUPFAM" id="SSF50891">
    <property type="entry name" value="Cyclophilin-like"/>
    <property type="match status" value="1"/>
</dbReference>
<evidence type="ECO:0000259" key="5">
    <source>
        <dbReference type="PROSITE" id="PS50072"/>
    </source>
</evidence>
<dbReference type="Gramene" id="evm.model.02.463">
    <property type="protein sequence ID" value="cds.evm.model.02.463"/>
    <property type="gene ID" value="evm.TU.02.463"/>
</dbReference>
<dbReference type="OMA" id="TVENFWA"/>
<dbReference type="GO" id="GO:0006457">
    <property type="term" value="P:protein folding"/>
    <property type="evidence" value="ECO:0007669"/>
    <property type="project" value="InterPro"/>
</dbReference>
<dbReference type="AlphaFoldDB" id="A0A803P166"/>
<comment type="catalytic activity">
    <reaction evidence="4">
        <text>[protein]-peptidylproline (omega=180) = [protein]-peptidylproline (omega=0)</text>
        <dbReference type="Rhea" id="RHEA:16237"/>
        <dbReference type="Rhea" id="RHEA-COMP:10747"/>
        <dbReference type="Rhea" id="RHEA-COMP:10748"/>
        <dbReference type="ChEBI" id="CHEBI:83833"/>
        <dbReference type="ChEBI" id="CHEBI:83834"/>
        <dbReference type="EC" id="5.2.1.8"/>
    </reaction>
</comment>
<dbReference type="EMBL" id="UZAU01000112">
    <property type="status" value="NOT_ANNOTATED_CDS"/>
    <property type="molecule type" value="Genomic_DNA"/>
</dbReference>
<dbReference type="EnsemblPlants" id="evm.model.02.463">
    <property type="protein sequence ID" value="cds.evm.model.02.463"/>
    <property type="gene ID" value="evm.TU.02.463"/>
</dbReference>
<dbReference type="Proteomes" id="UP000596661">
    <property type="component" value="Chromosome 2"/>
</dbReference>
<dbReference type="PROSITE" id="PS50072">
    <property type="entry name" value="CSA_PPIASE_2"/>
    <property type="match status" value="1"/>
</dbReference>
<dbReference type="PANTHER" id="PTHR11071:SF467">
    <property type="entry name" value="PEPTIDYL-PROLYL CIS-TRANS ISOMERASE CYP21-2"/>
    <property type="match status" value="1"/>
</dbReference>
<comment type="function">
    <text evidence="4">PPIases accelerate the folding of proteins. It catalyzes the cis-trans isomerization of proline imidic peptide bonds in oligopeptides.</text>
</comment>
<dbReference type="PANTHER" id="PTHR11071">
    <property type="entry name" value="PEPTIDYL-PROLYL CIS-TRANS ISOMERASE"/>
    <property type="match status" value="1"/>
</dbReference>
<feature type="domain" description="PPIase cyclophilin-type" evidence="5">
    <location>
        <begin position="61"/>
        <end position="247"/>
    </location>
</feature>
<protein>
    <recommendedName>
        <fullName evidence="4">Peptidyl-prolyl cis-trans isomerase</fullName>
        <shortName evidence="4">PPIase</shortName>
        <ecNumber evidence="4">5.2.1.8</ecNumber>
    </recommendedName>
</protein>
<evidence type="ECO:0000313" key="7">
    <source>
        <dbReference type="Proteomes" id="UP000596661"/>
    </source>
</evidence>
<accession>A0A803P166</accession>
<proteinExistence type="inferred from homology"/>
<dbReference type="InterPro" id="IPR029000">
    <property type="entry name" value="Cyclophilin-like_dom_sf"/>
</dbReference>
<evidence type="ECO:0000256" key="1">
    <source>
        <dbReference type="ARBA" id="ARBA00007365"/>
    </source>
</evidence>
<reference evidence="6" key="1">
    <citation type="submission" date="2018-11" db="EMBL/GenBank/DDBJ databases">
        <authorList>
            <person name="Grassa J C."/>
        </authorList>
    </citation>
    <scope>NUCLEOTIDE SEQUENCE [LARGE SCALE GENOMIC DNA]</scope>
</reference>
<dbReference type="PRINTS" id="PR00153">
    <property type="entry name" value="CSAPPISMRASE"/>
</dbReference>
<evidence type="ECO:0000313" key="6">
    <source>
        <dbReference type="EnsemblPlants" id="cds.evm.model.02.463"/>
    </source>
</evidence>
<evidence type="ECO:0000256" key="3">
    <source>
        <dbReference type="ARBA" id="ARBA00023235"/>
    </source>
</evidence>
<reference evidence="6" key="2">
    <citation type="submission" date="2021-03" db="UniProtKB">
        <authorList>
            <consortium name="EnsemblPlants"/>
        </authorList>
    </citation>
    <scope>IDENTIFICATION</scope>
</reference>
<dbReference type="InterPro" id="IPR020892">
    <property type="entry name" value="Cyclophilin-type_PPIase_CS"/>
</dbReference>
<keyword evidence="7" id="KW-1185">Reference proteome</keyword>
<keyword evidence="2 4" id="KW-0697">Rotamase</keyword>
<dbReference type="Pfam" id="PF00160">
    <property type="entry name" value="Pro_isomerase"/>
    <property type="match status" value="1"/>
</dbReference>